<gene>
    <name evidence="1" type="ORF">DSO57_1032193</name>
</gene>
<reference evidence="1" key="1">
    <citation type="submission" date="2022-04" db="EMBL/GenBank/DDBJ databases">
        <title>Genome of the entomopathogenic fungus Entomophthora muscae.</title>
        <authorList>
            <person name="Elya C."/>
            <person name="Lovett B.R."/>
            <person name="Lee E."/>
            <person name="Macias A.M."/>
            <person name="Hajek A.E."/>
            <person name="De Bivort B.L."/>
            <person name="Kasson M.T."/>
            <person name="De Fine Licht H.H."/>
            <person name="Stajich J.E."/>
        </authorList>
    </citation>
    <scope>NUCLEOTIDE SEQUENCE</scope>
    <source>
        <strain evidence="1">Berkeley</strain>
    </source>
</reference>
<dbReference type="EMBL" id="QTSX02006629">
    <property type="protein sequence ID" value="KAJ9052649.1"/>
    <property type="molecule type" value="Genomic_DNA"/>
</dbReference>
<accession>A0ACC2RRH4</accession>
<organism evidence="1 2">
    <name type="scientific">Entomophthora muscae</name>
    <dbReference type="NCBI Taxonomy" id="34485"/>
    <lineage>
        <taxon>Eukaryota</taxon>
        <taxon>Fungi</taxon>
        <taxon>Fungi incertae sedis</taxon>
        <taxon>Zoopagomycota</taxon>
        <taxon>Entomophthoromycotina</taxon>
        <taxon>Entomophthoromycetes</taxon>
        <taxon>Entomophthorales</taxon>
        <taxon>Entomophthoraceae</taxon>
        <taxon>Entomophthora</taxon>
    </lineage>
</organism>
<dbReference type="Proteomes" id="UP001165960">
    <property type="component" value="Unassembled WGS sequence"/>
</dbReference>
<proteinExistence type="predicted"/>
<comment type="caution">
    <text evidence="1">The sequence shown here is derived from an EMBL/GenBank/DDBJ whole genome shotgun (WGS) entry which is preliminary data.</text>
</comment>
<evidence type="ECO:0000313" key="2">
    <source>
        <dbReference type="Proteomes" id="UP001165960"/>
    </source>
</evidence>
<evidence type="ECO:0000313" key="1">
    <source>
        <dbReference type="EMBL" id="KAJ9052649.1"/>
    </source>
</evidence>
<keyword evidence="2" id="KW-1185">Reference proteome</keyword>
<name>A0ACC2RRH4_9FUNG</name>
<protein>
    <submittedName>
        <fullName evidence="1">Uncharacterized protein</fullName>
    </submittedName>
</protein>
<sequence>MDQPPKLYCPPGAPFGLVHFIEYPPNPAYLEFTLEKILIYKPEARTSETETIYREGIKINRPPLLFCDKYNYLPVYLDPMTPPLTPRPNCPQESVAANESVTI</sequence>